<dbReference type="AlphaFoldDB" id="A0A1C1D1Q0"/>
<comment type="caution">
    <text evidence="1">The sequence shown here is derived from an EMBL/GenBank/DDBJ whole genome shotgun (WGS) entry which is preliminary data.</text>
</comment>
<evidence type="ECO:0000313" key="2">
    <source>
        <dbReference type="Proteomes" id="UP000094526"/>
    </source>
</evidence>
<dbReference type="EMBL" id="LGRB01000003">
    <property type="protein sequence ID" value="OCT54682.1"/>
    <property type="molecule type" value="Genomic_DNA"/>
</dbReference>
<gene>
    <name evidence="1" type="ORF">CLCR_03219</name>
</gene>
<reference evidence="2" key="1">
    <citation type="submission" date="2015-07" db="EMBL/GenBank/DDBJ databases">
        <authorList>
            <person name="Teixeira M.M."/>
            <person name="Souza R.C."/>
            <person name="Almeida L.G."/>
            <person name="Vicente V.A."/>
            <person name="de Hoog S."/>
            <person name="Bocca A.L."/>
            <person name="de Almeida S.R."/>
            <person name="Vasconcelos A.T."/>
            <person name="Felipe M.S."/>
        </authorList>
    </citation>
    <scope>NUCLEOTIDE SEQUENCE [LARGE SCALE GENOMIC DNA]</scope>
    <source>
        <strain evidence="2">KSF</strain>
    </source>
</reference>
<organism evidence="1 2">
    <name type="scientific">Cladophialophora carrionii</name>
    <dbReference type="NCBI Taxonomy" id="86049"/>
    <lineage>
        <taxon>Eukaryota</taxon>
        <taxon>Fungi</taxon>
        <taxon>Dikarya</taxon>
        <taxon>Ascomycota</taxon>
        <taxon>Pezizomycotina</taxon>
        <taxon>Eurotiomycetes</taxon>
        <taxon>Chaetothyriomycetidae</taxon>
        <taxon>Chaetothyriales</taxon>
        <taxon>Herpotrichiellaceae</taxon>
        <taxon>Cladophialophora</taxon>
    </lineage>
</organism>
<dbReference type="VEuPathDB" id="FungiDB:CLCR_03219"/>
<name>A0A1C1D1Q0_9EURO</name>
<evidence type="ECO:0000313" key="1">
    <source>
        <dbReference type="EMBL" id="OCT54682.1"/>
    </source>
</evidence>
<sequence>MSRVPAMWTRKNAYSLSIVDYRAGSHRLVYITTPALGNPDEEIRSPTYKTMELVLHQDHVDRDGLGPSVIECIRTIEPFSQVLRV</sequence>
<proteinExistence type="predicted"/>
<accession>A0A1C1D1Q0</accession>
<keyword evidence="2" id="KW-1185">Reference proteome</keyword>
<dbReference type="Proteomes" id="UP000094526">
    <property type="component" value="Unassembled WGS sequence"/>
</dbReference>
<protein>
    <submittedName>
        <fullName evidence="1">Uncharacterized protein</fullName>
    </submittedName>
</protein>